<feature type="transmembrane region" description="Helical" evidence="2">
    <location>
        <begin position="263"/>
        <end position="283"/>
    </location>
</feature>
<gene>
    <name evidence="3" type="ORF">ACFS25_27450</name>
</gene>
<dbReference type="InterPro" id="IPR032809">
    <property type="entry name" value="Put_HupE_UreJ"/>
</dbReference>
<dbReference type="Pfam" id="PF13795">
    <property type="entry name" value="HupE_UreJ_2"/>
    <property type="match status" value="1"/>
</dbReference>
<feature type="transmembrane region" description="Helical" evidence="2">
    <location>
        <begin position="320"/>
        <end position="341"/>
    </location>
</feature>
<accession>A0ABW6APW3</accession>
<dbReference type="RefSeq" id="WP_381507719.1">
    <property type="nucleotide sequence ID" value="NZ_JBHUOM010000035.1"/>
</dbReference>
<keyword evidence="2" id="KW-0812">Transmembrane</keyword>
<dbReference type="EMBL" id="JBHUOM010000035">
    <property type="protein sequence ID" value="MFD2937539.1"/>
    <property type="molecule type" value="Genomic_DNA"/>
</dbReference>
<organism evidence="3 4">
    <name type="scientific">Spirosoma flavum</name>
    <dbReference type="NCBI Taxonomy" id="2048557"/>
    <lineage>
        <taxon>Bacteria</taxon>
        <taxon>Pseudomonadati</taxon>
        <taxon>Bacteroidota</taxon>
        <taxon>Cytophagia</taxon>
        <taxon>Cytophagales</taxon>
        <taxon>Cytophagaceae</taxon>
        <taxon>Spirosoma</taxon>
    </lineage>
</organism>
<keyword evidence="4" id="KW-1185">Reference proteome</keyword>
<evidence type="ECO:0000256" key="1">
    <source>
        <dbReference type="SAM" id="MobiDB-lite"/>
    </source>
</evidence>
<dbReference type="Proteomes" id="UP001597512">
    <property type="component" value="Unassembled WGS sequence"/>
</dbReference>
<proteinExistence type="predicted"/>
<feature type="transmembrane region" description="Helical" evidence="2">
    <location>
        <begin position="295"/>
        <end position="313"/>
    </location>
</feature>
<keyword evidence="2" id="KW-0472">Membrane</keyword>
<keyword evidence="2" id="KW-1133">Transmembrane helix</keyword>
<evidence type="ECO:0000313" key="4">
    <source>
        <dbReference type="Proteomes" id="UP001597512"/>
    </source>
</evidence>
<reference evidence="4" key="1">
    <citation type="journal article" date="2019" name="Int. J. Syst. Evol. Microbiol.">
        <title>The Global Catalogue of Microorganisms (GCM) 10K type strain sequencing project: providing services to taxonomists for standard genome sequencing and annotation.</title>
        <authorList>
            <consortium name="The Broad Institute Genomics Platform"/>
            <consortium name="The Broad Institute Genome Sequencing Center for Infectious Disease"/>
            <person name="Wu L."/>
            <person name="Ma J."/>
        </authorList>
    </citation>
    <scope>NUCLEOTIDE SEQUENCE [LARGE SCALE GENOMIC DNA]</scope>
    <source>
        <strain evidence="4">KCTC 52490</strain>
    </source>
</reference>
<feature type="transmembrane region" description="Helical" evidence="2">
    <location>
        <begin position="421"/>
        <end position="440"/>
    </location>
</feature>
<name>A0ABW6APW3_9BACT</name>
<sequence length="464" mass="51336">MRFNYLFTDLAHWVMRYVRQGIFLLVLIFLCGKGGPVSAHPMPNSVVVLTIHEKTISGEIQLPLGELQSAIGMKVNDQSNRLIERLGDSLQLYLRQHIHPKTLDNQNWPIDIGAMRLSIVRNKLTGDYKELIIAFTMLPPEHYDLRNFYFDYDVILREVASHKILISVKQDWAQGHLSDSEPMQVGVIELDVPSGKVVPLQISLEQGSLWKGFASMVKLGMQHIREGTDHLLFLLVLLLPAPLLVAGNRWSRFGGVRYSVRRLLLIVTAFTIGHSLTLLLGAFGLLRLPSQPVEVLIAVSILVSALHALRPLFPGREAWVAAGFGLVHGLAFAGTLMNLHLDTGPMALSILGFNLGIELMQVGIITLVIPWLIQLSQTPYYSGLRRTGAVFAGIAATAWVVERLSGEPNAVTVVVGQVARQAWWLLAGLALLALLGWWRLKKAGPHSAKRSPACQSPAKQLPFL</sequence>
<protein>
    <submittedName>
        <fullName evidence="3">HupE/UreJ family protein</fullName>
    </submittedName>
</protein>
<feature type="transmembrane region" description="Helical" evidence="2">
    <location>
        <begin position="231"/>
        <end position="251"/>
    </location>
</feature>
<feature type="transmembrane region" description="Helical" evidence="2">
    <location>
        <begin position="347"/>
        <end position="372"/>
    </location>
</feature>
<comment type="caution">
    <text evidence="3">The sequence shown here is derived from an EMBL/GenBank/DDBJ whole genome shotgun (WGS) entry which is preliminary data.</text>
</comment>
<evidence type="ECO:0000256" key="2">
    <source>
        <dbReference type="SAM" id="Phobius"/>
    </source>
</evidence>
<evidence type="ECO:0000313" key="3">
    <source>
        <dbReference type="EMBL" id="MFD2937539.1"/>
    </source>
</evidence>
<feature type="transmembrane region" description="Helical" evidence="2">
    <location>
        <begin position="384"/>
        <end position="401"/>
    </location>
</feature>
<feature type="region of interest" description="Disordered" evidence="1">
    <location>
        <begin position="445"/>
        <end position="464"/>
    </location>
</feature>